<evidence type="ECO:0000313" key="7">
    <source>
        <dbReference type="Proteomes" id="UP000796880"/>
    </source>
</evidence>
<evidence type="ECO:0000256" key="2">
    <source>
        <dbReference type="ARBA" id="ARBA00009431"/>
    </source>
</evidence>
<evidence type="ECO:0000256" key="5">
    <source>
        <dbReference type="SAM" id="Phobius"/>
    </source>
</evidence>
<evidence type="ECO:0000256" key="4">
    <source>
        <dbReference type="RuleBase" id="RU361156"/>
    </source>
</evidence>
<keyword evidence="7" id="KW-1185">Reference proteome</keyword>
<dbReference type="AlphaFoldDB" id="A0A8K0HN35"/>
<reference evidence="6" key="1">
    <citation type="submission" date="2020-03" db="EMBL/GenBank/DDBJ databases">
        <title>A high-quality chromosome-level genome assembly of a woody plant with both climbing and erect habits, Rhamnella rubrinervis.</title>
        <authorList>
            <person name="Lu Z."/>
            <person name="Yang Y."/>
            <person name="Zhu X."/>
            <person name="Sun Y."/>
        </authorList>
    </citation>
    <scope>NUCLEOTIDE SEQUENCE</scope>
    <source>
        <strain evidence="6">BYM</strain>
        <tissue evidence="6">Leaf</tissue>
    </source>
</reference>
<dbReference type="GO" id="GO:0006508">
    <property type="term" value="P:proteolysis"/>
    <property type="evidence" value="ECO:0007669"/>
    <property type="project" value="UniProtKB-KW"/>
</dbReference>
<comment type="similarity">
    <text evidence="2 4">Belongs to the peptidase S10 family.</text>
</comment>
<sequence>MKMSLQSSSLFNHVLHILIITIVCCLLGGGYEVVSGHEIINDEQEADRVVGLPGQPPVKFNHYAGYVQVNQTHGRALFYWFFEAIDNPHDKPLLLWLNGGPGCSSIGFGASEELGPFFPKKGSKPKLKFNPYTWNHAANLLFLESPTGVGFSYTNTTQDAKELGDSITAKDSYIFLTNWFRRFPQYKSHEFYIAGESYAGTYKKLN</sequence>
<name>A0A8K0HN35_9ROSA</name>
<dbReference type="PROSITE" id="PS00131">
    <property type="entry name" value="CARBOXYPEPT_SER_SER"/>
    <property type="match status" value="1"/>
</dbReference>
<dbReference type="GO" id="GO:0005576">
    <property type="term" value="C:extracellular region"/>
    <property type="evidence" value="ECO:0007669"/>
    <property type="project" value="UniProtKB-SubCell"/>
</dbReference>
<dbReference type="InterPro" id="IPR001563">
    <property type="entry name" value="Peptidase_S10"/>
</dbReference>
<dbReference type="EC" id="3.4.16.-" evidence="4"/>
<keyword evidence="5" id="KW-0472">Membrane</keyword>
<evidence type="ECO:0000256" key="3">
    <source>
        <dbReference type="ARBA" id="ARBA00022525"/>
    </source>
</evidence>
<dbReference type="PRINTS" id="PR00724">
    <property type="entry name" value="CRBOXYPTASEC"/>
</dbReference>
<dbReference type="EMBL" id="VOIH02000001">
    <property type="protein sequence ID" value="KAF3455941.1"/>
    <property type="molecule type" value="Genomic_DNA"/>
</dbReference>
<dbReference type="Pfam" id="PF00450">
    <property type="entry name" value="Peptidase_S10"/>
    <property type="match status" value="1"/>
</dbReference>
<comment type="subcellular location">
    <subcellularLocation>
        <location evidence="1">Secreted</location>
    </subcellularLocation>
</comment>
<dbReference type="GO" id="GO:0004185">
    <property type="term" value="F:serine-type carboxypeptidase activity"/>
    <property type="evidence" value="ECO:0007669"/>
    <property type="project" value="UniProtKB-UniRule"/>
</dbReference>
<proteinExistence type="inferred from homology"/>
<keyword evidence="4" id="KW-0121">Carboxypeptidase</keyword>
<dbReference type="PANTHER" id="PTHR11802:SF31">
    <property type="entry name" value="SERINE CARBOXYPEPTIDASE-LIKE 34"/>
    <property type="match status" value="1"/>
</dbReference>
<gene>
    <name evidence="6" type="ORF">FNV43_RR00584</name>
</gene>
<keyword evidence="5" id="KW-1133">Transmembrane helix</keyword>
<protein>
    <recommendedName>
        <fullName evidence="4">Carboxypeptidase</fullName>
        <ecNumber evidence="4">3.4.16.-</ecNumber>
    </recommendedName>
</protein>
<organism evidence="6 7">
    <name type="scientific">Rhamnella rubrinervis</name>
    <dbReference type="NCBI Taxonomy" id="2594499"/>
    <lineage>
        <taxon>Eukaryota</taxon>
        <taxon>Viridiplantae</taxon>
        <taxon>Streptophyta</taxon>
        <taxon>Embryophyta</taxon>
        <taxon>Tracheophyta</taxon>
        <taxon>Spermatophyta</taxon>
        <taxon>Magnoliopsida</taxon>
        <taxon>eudicotyledons</taxon>
        <taxon>Gunneridae</taxon>
        <taxon>Pentapetalae</taxon>
        <taxon>rosids</taxon>
        <taxon>fabids</taxon>
        <taxon>Rosales</taxon>
        <taxon>Rhamnaceae</taxon>
        <taxon>rhamnoid group</taxon>
        <taxon>Rhamneae</taxon>
        <taxon>Rhamnella</taxon>
    </lineage>
</organism>
<dbReference type="SUPFAM" id="SSF53474">
    <property type="entry name" value="alpha/beta-Hydrolases"/>
    <property type="match status" value="1"/>
</dbReference>
<dbReference type="Gene3D" id="3.40.50.1820">
    <property type="entry name" value="alpha/beta hydrolase"/>
    <property type="match status" value="1"/>
</dbReference>
<dbReference type="GO" id="GO:0005773">
    <property type="term" value="C:vacuole"/>
    <property type="evidence" value="ECO:0007669"/>
    <property type="project" value="TreeGrafter"/>
</dbReference>
<dbReference type="InterPro" id="IPR018202">
    <property type="entry name" value="Ser_caboxypep_ser_AS"/>
</dbReference>
<accession>A0A8K0HN35</accession>
<dbReference type="Proteomes" id="UP000796880">
    <property type="component" value="Unassembled WGS sequence"/>
</dbReference>
<dbReference type="InterPro" id="IPR029058">
    <property type="entry name" value="AB_hydrolase_fold"/>
</dbReference>
<dbReference type="PANTHER" id="PTHR11802">
    <property type="entry name" value="SERINE PROTEASE FAMILY S10 SERINE CARBOXYPEPTIDASE"/>
    <property type="match status" value="1"/>
</dbReference>
<feature type="transmembrane region" description="Helical" evidence="5">
    <location>
        <begin position="12"/>
        <end position="31"/>
    </location>
</feature>
<keyword evidence="3" id="KW-0964">Secreted</keyword>
<dbReference type="OrthoDB" id="1000982at2759"/>
<comment type="caution">
    <text evidence="6">The sequence shown here is derived from an EMBL/GenBank/DDBJ whole genome shotgun (WGS) entry which is preliminary data.</text>
</comment>
<keyword evidence="5" id="KW-0812">Transmembrane</keyword>
<keyword evidence="4" id="KW-0378">Hydrolase</keyword>
<evidence type="ECO:0000313" key="6">
    <source>
        <dbReference type="EMBL" id="KAF3455941.1"/>
    </source>
</evidence>
<keyword evidence="4" id="KW-0645">Protease</keyword>
<evidence type="ECO:0000256" key="1">
    <source>
        <dbReference type="ARBA" id="ARBA00004613"/>
    </source>
</evidence>